<dbReference type="Gramene" id="OE9A002125T1">
    <property type="protein sequence ID" value="OE9A002125C1"/>
    <property type="gene ID" value="OE9A002125"/>
</dbReference>
<evidence type="ECO:0000313" key="2">
    <source>
        <dbReference type="EMBL" id="CAA2996136.1"/>
    </source>
</evidence>
<sequence>MSLFHHEEPTNPSKRCKFLASALKDAFAKCQSLRGRSSTSYPQQQQEEEEPDSDYNDEEEEVFVSAIISKYKESKCKRKSSGIDGFNWAFSPTAGELFITSKSVKETSNEEDRYEFLTVGSHLSRSSSATSFDAYISVKTCLSRCSSLSSIDSLSKIDYKDSHRRSIIQEFCQCEGWPFGLCRKALLLPPLPKSPSDSWSWRKSARMVKIH</sequence>
<keyword evidence="3" id="KW-1185">Reference proteome</keyword>
<accession>A0A8S0SYA7</accession>
<proteinExistence type="predicted"/>
<feature type="region of interest" description="Disordered" evidence="1">
    <location>
        <begin position="32"/>
        <end position="58"/>
    </location>
</feature>
<dbReference type="AlphaFoldDB" id="A0A8S0SYA7"/>
<dbReference type="EMBL" id="CACTIH010005517">
    <property type="protein sequence ID" value="CAA2996136.1"/>
    <property type="molecule type" value="Genomic_DNA"/>
</dbReference>
<dbReference type="PANTHER" id="PTHR36324">
    <property type="entry name" value="OS09G0460100 PROTEIN"/>
    <property type="match status" value="1"/>
</dbReference>
<organism evidence="2 3">
    <name type="scientific">Olea europaea subsp. europaea</name>
    <dbReference type="NCBI Taxonomy" id="158383"/>
    <lineage>
        <taxon>Eukaryota</taxon>
        <taxon>Viridiplantae</taxon>
        <taxon>Streptophyta</taxon>
        <taxon>Embryophyta</taxon>
        <taxon>Tracheophyta</taxon>
        <taxon>Spermatophyta</taxon>
        <taxon>Magnoliopsida</taxon>
        <taxon>eudicotyledons</taxon>
        <taxon>Gunneridae</taxon>
        <taxon>Pentapetalae</taxon>
        <taxon>asterids</taxon>
        <taxon>lamiids</taxon>
        <taxon>Lamiales</taxon>
        <taxon>Oleaceae</taxon>
        <taxon>Oleeae</taxon>
        <taxon>Olea</taxon>
    </lineage>
</organism>
<name>A0A8S0SYA7_OLEEU</name>
<protein>
    <submittedName>
        <fullName evidence="2">Uncharacterized protein</fullName>
    </submittedName>
</protein>
<dbReference type="Proteomes" id="UP000594638">
    <property type="component" value="Unassembled WGS sequence"/>
</dbReference>
<dbReference type="PANTHER" id="PTHR36324:SF1">
    <property type="entry name" value="OS09G0460100 PROTEIN"/>
    <property type="match status" value="1"/>
</dbReference>
<gene>
    <name evidence="2" type="ORF">OLEA9_A002125</name>
</gene>
<evidence type="ECO:0000313" key="3">
    <source>
        <dbReference type="Proteomes" id="UP000594638"/>
    </source>
</evidence>
<feature type="compositionally biased region" description="Acidic residues" evidence="1">
    <location>
        <begin position="46"/>
        <end position="58"/>
    </location>
</feature>
<reference evidence="2 3" key="1">
    <citation type="submission" date="2019-12" db="EMBL/GenBank/DDBJ databases">
        <authorList>
            <person name="Alioto T."/>
            <person name="Alioto T."/>
            <person name="Gomez Garrido J."/>
        </authorList>
    </citation>
    <scope>NUCLEOTIDE SEQUENCE [LARGE SCALE GENOMIC DNA]</scope>
</reference>
<evidence type="ECO:0000256" key="1">
    <source>
        <dbReference type="SAM" id="MobiDB-lite"/>
    </source>
</evidence>
<dbReference type="OrthoDB" id="1910373at2759"/>
<comment type="caution">
    <text evidence="2">The sequence shown here is derived from an EMBL/GenBank/DDBJ whole genome shotgun (WGS) entry which is preliminary data.</text>
</comment>